<evidence type="ECO:0000313" key="4">
    <source>
        <dbReference type="Proteomes" id="UP000295096"/>
    </source>
</evidence>
<dbReference type="CDD" id="cd06661">
    <property type="entry name" value="GGCT_like"/>
    <property type="match status" value="1"/>
</dbReference>
<dbReference type="Pfam" id="PF04752">
    <property type="entry name" value="ChaC"/>
    <property type="match status" value="1"/>
</dbReference>
<accession>A0A4R5QJU3</accession>
<dbReference type="EMBL" id="SMSJ01000004">
    <property type="protein sequence ID" value="TDH63700.1"/>
    <property type="molecule type" value="Genomic_DNA"/>
</dbReference>
<dbReference type="InterPro" id="IPR006840">
    <property type="entry name" value="ChaC"/>
</dbReference>
<keyword evidence="2" id="KW-0456">Lyase</keyword>
<dbReference type="InterPro" id="IPR036568">
    <property type="entry name" value="GGCT-like_sf"/>
</dbReference>
<dbReference type="PANTHER" id="PTHR12192">
    <property type="entry name" value="CATION TRANSPORT PROTEIN CHAC-RELATED"/>
    <property type="match status" value="1"/>
</dbReference>
<proteinExistence type="predicted"/>
<comment type="caution">
    <text evidence="3">The sequence shown here is derived from an EMBL/GenBank/DDBJ whole genome shotgun (WGS) entry which is preliminary data.</text>
</comment>
<protein>
    <recommendedName>
        <fullName evidence="1">glutathione-specific gamma-glutamylcyclotransferase</fullName>
        <ecNumber evidence="1">4.3.2.7</ecNumber>
    </recommendedName>
</protein>
<evidence type="ECO:0000313" key="3">
    <source>
        <dbReference type="EMBL" id="TDH63700.1"/>
    </source>
</evidence>
<dbReference type="GO" id="GO:0061928">
    <property type="term" value="F:glutathione specific gamma-glutamylcyclotransferase activity"/>
    <property type="evidence" value="ECO:0007669"/>
    <property type="project" value="UniProtKB-EC"/>
</dbReference>
<dbReference type="SUPFAM" id="SSF110857">
    <property type="entry name" value="Gamma-glutamyl cyclotransferase-like"/>
    <property type="match status" value="1"/>
</dbReference>
<dbReference type="Proteomes" id="UP000295096">
    <property type="component" value="Unassembled WGS sequence"/>
</dbReference>
<dbReference type="EC" id="4.3.2.7" evidence="1"/>
<dbReference type="InterPro" id="IPR013024">
    <property type="entry name" value="GGCT-like"/>
</dbReference>
<evidence type="ECO:0000256" key="1">
    <source>
        <dbReference type="ARBA" id="ARBA00012344"/>
    </source>
</evidence>
<sequence length="266" mass="29123">MVMHGHGGRVQHGHRMERQGLRRLDPAQGATNQPGTLPVTHRWAGMTLTRALIAQRLPESRVPARPPQTVPENLLRASLAGALCSRRAGDLPRIFAFGSLMWERQVLPGALPEPARLGGFARRWHLRDIHNRGVPEAPGLTLGLEPEPGECCDGLLFTLPDDALLWPVWRHEMLPGFYRTEWVTVVPLPQGRPVRALTFIADAAHPLHAGPLPEPAQARVLATAVGPQGPDAEYLLSTQETLRQAGLEDRQVDRLAGMVGRLLAVG</sequence>
<name>A0A4R5QJU3_9PROT</name>
<dbReference type="GO" id="GO:0005737">
    <property type="term" value="C:cytoplasm"/>
    <property type="evidence" value="ECO:0007669"/>
    <property type="project" value="TreeGrafter"/>
</dbReference>
<dbReference type="AlphaFoldDB" id="A0A4R5QJU3"/>
<dbReference type="PANTHER" id="PTHR12192:SF2">
    <property type="entry name" value="GLUTATHIONE-SPECIFIC GAMMA-GLUTAMYLCYCLOTRANSFERASE 2"/>
    <property type="match status" value="1"/>
</dbReference>
<gene>
    <name evidence="3" type="ORF">E2C06_05075</name>
</gene>
<organism evidence="3 4">
    <name type="scientific">Dankookia rubra</name>
    <dbReference type="NCBI Taxonomy" id="1442381"/>
    <lineage>
        <taxon>Bacteria</taxon>
        <taxon>Pseudomonadati</taxon>
        <taxon>Pseudomonadota</taxon>
        <taxon>Alphaproteobacteria</taxon>
        <taxon>Acetobacterales</taxon>
        <taxon>Roseomonadaceae</taxon>
        <taxon>Dankookia</taxon>
    </lineage>
</organism>
<evidence type="ECO:0000256" key="2">
    <source>
        <dbReference type="ARBA" id="ARBA00023239"/>
    </source>
</evidence>
<keyword evidence="4" id="KW-1185">Reference proteome</keyword>
<reference evidence="3 4" key="1">
    <citation type="journal article" date="2016" name="J. Microbiol.">
        <title>Dankookia rubra gen. nov., sp. nov., an alphaproteobacterium isolated from sediment of a shallow stream.</title>
        <authorList>
            <person name="Kim W.H."/>
            <person name="Kim D.H."/>
            <person name="Kang K."/>
            <person name="Ahn T.Y."/>
        </authorList>
    </citation>
    <scope>NUCLEOTIDE SEQUENCE [LARGE SCALE GENOMIC DNA]</scope>
    <source>
        <strain evidence="3 4">JCM30602</strain>
    </source>
</reference>
<dbReference type="OrthoDB" id="9795692at2"/>
<dbReference type="Gene3D" id="3.10.490.10">
    <property type="entry name" value="Gamma-glutamyl cyclotransferase-like"/>
    <property type="match status" value="1"/>
</dbReference>
<dbReference type="GO" id="GO:0006751">
    <property type="term" value="P:glutathione catabolic process"/>
    <property type="evidence" value="ECO:0007669"/>
    <property type="project" value="InterPro"/>
</dbReference>